<dbReference type="PANTHER" id="PTHR38436:SF3">
    <property type="entry name" value="CARBOXYMETHYLENEBUTENOLIDASE-RELATED"/>
    <property type="match status" value="1"/>
</dbReference>
<dbReference type="RefSeq" id="WP_169384781.1">
    <property type="nucleotide sequence ID" value="NZ_JAAXLA010000081.1"/>
</dbReference>
<dbReference type="Gene3D" id="3.10.450.50">
    <property type="match status" value="1"/>
</dbReference>
<sequence>MTPGIQVLMREIEQAWDGFCRNIYECGDVDAAMAAAGSSVSLVNIPVGTGGADRDAVRDYLAHSLVPHLPEGLTRTRVSRTVDRFRLVEETRVAFTHDRELPWLLPGLAPTHRRAEVLAITIALFRQGKLASARTLWDHMGLLEQLTPASTKGSEPL</sequence>
<evidence type="ECO:0000313" key="1">
    <source>
        <dbReference type="EMBL" id="NMI01318.1"/>
    </source>
</evidence>
<dbReference type="Proteomes" id="UP000820669">
    <property type="component" value="Unassembled WGS sequence"/>
</dbReference>
<accession>A0ABX1SKI6</accession>
<name>A0ABX1SKI6_9PSEU</name>
<dbReference type="SUPFAM" id="SSF54427">
    <property type="entry name" value="NTF2-like"/>
    <property type="match status" value="1"/>
</dbReference>
<dbReference type="InterPro" id="IPR009959">
    <property type="entry name" value="Cyclase_SnoaL-like"/>
</dbReference>
<protein>
    <submittedName>
        <fullName evidence="1">Ester cyclase</fullName>
    </submittedName>
</protein>
<organism evidence="1 2">
    <name type="scientific">Pseudonocardia acidicola</name>
    <dbReference type="NCBI Taxonomy" id="2724939"/>
    <lineage>
        <taxon>Bacteria</taxon>
        <taxon>Bacillati</taxon>
        <taxon>Actinomycetota</taxon>
        <taxon>Actinomycetes</taxon>
        <taxon>Pseudonocardiales</taxon>
        <taxon>Pseudonocardiaceae</taxon>
        <taxon>Pseudonocardia</taxon>
    </lineage>
</organism>
<gene>
    <name evidence="1" type="ORF">HF526_29085</name>
</gene>
<keyword evidence="2" id="KW-1185">Reference proteome</keyword>
<dbReference type="EMBL" id="JAAXLA010000081">
    <property type="protein sequence ID" value="NMI01318.1"/>
    <property type="molecule type" value="Genomic_DNA"/>
</dbReference>
<comment type="caution">
    <text evidence="1">The sequence shown here is derived from an EMBL/GenBank/DDBJ whole genome shotgun (WGS) entry which is preliminary data.</text>
</comment>
<dbReference type="InterPro" id="IPR032710">
    <property type="entry name" value="NTF2-like_dom_sf"/>
</dbReference>
<proteinExistence type="predicted"/>
<dbReference type="PANTHER" id="PTHR38436">
    <property type="entry name" value="POLYKETIDE CYCLASE SNOAL-LIKE DOMAIN"/>
    <property type="match status" value="1"/>
</dbReference>
<reference evidence="1 2" key="1">
    <citation type="submission" date="2020-04" db="EMBL/GenBank/DDBJ databases">
        <authorList>
            <person name="Klaysubun C."/>
            <person name="Duangmal K."/>
            <person name="Lipun K."/>
        </authorList>
    </citation>
    <scope>NUCLEOTIDE SEQUENCE [LARGE SCALE GENOMIC DNA]</scope>
    <source>
        <strain evidence="1 2">K10HN5</strain>
    </source>
</reference>
<evidence type="ECO:0000313" key="2">
    <source>
        <dbReference type="Proteomes" id="UP000820669"/>
    </source>
</evidence>